<dbReference type="Proteomes" id="UP000320801">
    <property type="component" value="Unassembled WGS sequence"/>
</dbReference>
<reference evidence="2 3" key="1">
    <citation type="submission" date="2019-03" db="EMBL/GenBank/DDBJ databases">
        <title>Characterization of a novel Mycoplasma cynos real-time PCR assay.</title>
        <authorList>
            <person name="Tallmadge R.L."/>
            <person name="Mitchell P.K."/>
            <person name="Goodman L."/>
        </authorList>
    </citation>
    <scope>NUCLEOTIDE SEQUENCE [LARGE SCALE GENOMIC DNA]</scope>
    <source>
        <strain evidence="2 3">1642</strain>
    </source>
</reference>
<evidence type="ECO:0000313" key="2">
    <source>
        <dbReference type="EMBL" id="TQC51269.1"/>
    </source>
</evidence>
<comment type="caution">
    <text evidence="2">The sequence shown here is derived from an EMBL/GenBank/DDBJ whole genome shotgun (WGS) entry which is preliminary data.</text>
</comment>
<keyword evidence="1" id="KW-0472">Membrane</keyword>
<keyword evidence="1" id="KW-1133">Transmembrane helix</keyword>
<evidence type="ECO:0000256" key="1">
    <source>
        <dbReference type="SAM" id="Phobius"/>
    </source>
</evidence>
<dbReference type="EMBL" id="SMDN01000022">
    <property type="protein sequence ID" value="TQC51269.1"/>
    <property type="molecule type" value="Genomic_DNA"/>
</dbReference>
<keyword evidence="1" id="KW-0812">Transmembrane</keyword>
<protein>
    <submittedName>
        <fullName evidence="2">Uncharacterized protein</fullName>
    </submittedName>
</protein>
<sequence length="103" mass="11959">MNKTKIENGAIVNQILCLLNWGIFTSSKIVKKQKIINKQIRAKIVEYINVPYNQKIGWDMLCAKAPTNPKKENKAIDISQIIWIILKTFRGLLVFITYLHIFN</sequence>
<accession>A0A507SHD6</accession>
<dbReference type="AlphaFoldDB" id="A0A507SHD6"/>
<gene>
    <name evidence="2" type="ORF">E1I18_03520</name>
</gene>
<organism evidence="2 3">
    <name type="scientific">Mycoplasmopsis mucosicanis</name>
    <dbReference type="NCBI Taxonomy" id="458208"/>
    <lineage>
        <taxon>Bacteria</taxon>
        <taxon>Bacillati</taxon>
        <taxon>Mycoplasmatota</taxon>
        <taxon>Mycoplasmoidales</taxon>
        <taxon>Metamycoplasmataceae</taxon>
        <taxon>Mycoplasmopsis</taxon>
    </lineage>
</organism>
<keyword evidence="3" id="KW-1185">Reference proteome</keyword>
<evidence type="ECO:0000313" key="3">
    <source>
        <dbReference type="Proteomes" id="UP000320801"/>
    </source>
</evidence>
<feature type="transmembrane region" description="Helical" evidence="1">
    <location>
        <begin position="81"/>
        <end position="101"/>
    </location>
</feature>
<proteinExistence type="predicted"/>
<name>A0A507SHD6_9BACT</name>